<dbReference type="AlphaFoldDB" id="A0A1A8WG85"/>
<reference evidence="3" key="1">
    <citation type="submission" date="2016-05" db="EMBL/GenBank/DDBJ databases">
        <authorList>
            <person name="Naeem Raeece"/>
        </authorList>
    </citation>
    <scope>NUCLEOTIDE SEQUENCE [LARGE SCALE GENOMIC DNA]</scope>
</reference>
<dbReference type="EMBL" id="FLQU01001201">
    <property type="protein sequence ID" value="SBS91971.1"/>
    <property type="molecule type" value="Genomic_DNA"/>
</dbReference>
<keyword evidence="1" id="KW-0812">Transmembrane</keyword>
<dbReference type="Proteomes" id="UP000078560">
    <property type="component" value="Unassembled WGS sequence"/>
</dbReference>
<keyword evidence="1" id="KW-1133">Transmembrane helix</keyword>
<proteinExistence type="predicted"/>
<name>A0A1A8WG85_PLAOA</name>
<feature type="transmembrane region" description="Helical" evidence="1">
    <location>
        <begin position="249"/>
        <end position="271"/>
    </location>
</feature>
<keyword evidence="1" id="KW-0472">Membrane</keyword>
<protein>
    <submittedName>
        <fullName evidence="2">PIR Superfamily Protein</fullName>
    </submittedName>
</protein>
<accession>A0A1A8WG85</accession>
<evidence type="ECO:0000313" key="2">
    <source>
        <dbReference type="EMBL" id="SBS91971.1"/>
    </source>
</evidence>
<evidence type="ECO:0000313" key="3">
    <source>
        <dbReference type="Proteomes" id="UP000078560"/>
    </source>
</evidence>
<evidence type="ECO:0000256" key="1">
    <source>
        <dbReference type="SAM" id="Phobius"/>
    </source>
</evidence>
<organism evidence="2 3">
    <name type="scientific">Plasmodium ovale curtisi</name>
    <dbReference type="NCBI Taxonomy" id="864141"/>
    <lineage>
        <taxon>Eukaryota</taxon>
        <taxon>Sar</taxon>
        <taxon>Alveolata</taxon>
        <taxon>Apicomplexa</taxon>
        <taxon>Aconoidasida</taxon>
        <taxon>Haemosporida</taxon>
        <taxon>Plasmodiidae</taxon>
        <taxon>Plasmodium</taxon>
        <taxon>Plasmodium (Plasmodium)</taxon>
    </lineage>
</organism>
<gene>
    <name evidence="2" type="ORF">POVCU2_0071120</name>
</gene>
<sequence>MSGLPYNFNYDNPKTYCTDIKEKITFPYDDEQLILDFCHNLYKINIKMNGWENMLFNEFPPNDKTYCIFLKYWLYEKIDKLDRKGHKIYNYFQQLKEMLENKIISNLSVPCTFNELEWNEHQKLRSIYAFMLIYYSNLDKFYNKRIDCKYINYMGEGLKEYSESLKKCSTEKKLSNYCKEFNEFKEIYKEDYLHWKTSTVDNEYIYSERDNENCALQIESLKDILHLSYWNKKEKIHLSNYPFNSQSSAVISASSAIGATAGISLFLFYLYKYTNIGSLLGPGNQKANTMFLNMDTETHNFTHPANKFQHSNFENSDYSISYDSLNNS</sequence>